<dbReference type="EMBL" id="CP018191">
    <property type="protein sequence ID" value="APH54009.1"/>
    <property type="molecule type" value="Genomic_DNA"/>
</dbReference>
<dbReference type="SMART" id="SM00387">
    <property type="entry name" value="HATPase_c"/>
    <property type="match status" value="1"/>
</dbReference>
<evidence type="ECO:0000259" key="10">
    <source>
        <dbReference type="PROSITE" id="PS50109"/>
    </source>
</evidence>
<evidence type="ECO:0000313" key="12">
    <source>
        <dbReference type="Proteomes" id="UP000182373"/>
    </source>
</evidence>
<reference evidence="12" key="1">
    <citation type="submission" date="2016-11" db="EMBL/GenBank/DDBJ databases">
        <title>Comparative genomic and phenotypic analysis of Granulibacter bethesdensis clinical isolates from patients with chronic granulomatous disease.</title>
        <authorList>
            <person name="Zarember K.A."/>
            <person name="Porcella S.F."/>
            <person name="Chu J."/>
            <person name="Ding L."/>
            <person name="Dahlstrom E."/>
            <person name="Barbian K."/>
            <person name="Martens C."/>
            <person name="Sykora L."/>
            <person name="Kramer S."/>
            <person name="Pettinato A.M."/>
            <person name="Hong H."/>
            <person name="Wald G."/>
            <person name="Berg L.J."/>
            <person name="Rogge L.S."/>
            <person name="Greenberg D.E."/>
            <person name="Falcone E.L."/>
            <person name="Neves J.F."/>
            <person name="Simoes M.J."/>
            <person name="Casal M."/>
            <person name="Rodriguez-Lopez F.C."/>
            <person name="Zelazny A."/>
            <person name="Gallin J.I."/>
            <person name="Holland S.M."/>
        </authorList>
    </citation>
    <scope>NUCLEOTIDE SEQUENCE [LARGE SCALE GENOMIC DNA]</scope>
    <source>
        <strain evidence="12">NIH9.1</strain>
    </source>
</reference>
<feature type="region of interest" description="Disordered" evidence="8">
    <location>
        <begin position="575"/>
        <end position="596"/>
    </location>
</feature>
<dbReference type="PANTHER" id="PTHR41523">
    <property type="entry name" value="TWO-COMPONENT SYSTEM SENSOR PROTEIN"/>
    <property type="match status" value="1"/>
</dbReference>
<keyword evidence="7" id="KW-0067">ATP-binding</keyword>
<dbReference type="InterPro" id="IPR011495">
    <property type="entry name" value="Sig_transdc_His_kin_sub2_dim/P"/>
</dbReference>
<keyword evidence="6 11" id="KW-0418">Kinase</keyword>
<dbReference type="Gene3D" id="3.30.450.20">
    <property type="entry name" value="PAS domain"/>
    <property type="match status" value="1"/>
</dbReference>
<evidence type="ECO:0000256" key="7">
    <source>
        <dbReference type="ARBA" id="ARBA00022840"/>
    </source>
</evidence>
<dbReference type="PROSITE" id="PS50109">
    <property type="entry name" value="HIS_KIN"/>
    <property type="match status" value="1"/>
</dbReference>
<protein>
    <recommendedName>
        <fullName evidence="2">histidine kinase</fullName>
        <ecNumber evidence="2">2.7.13.3</ecNumber>
    </recommendedName>
</protein>
<keyword evidence="9" id="KW-1133">Transmembrane helix</keyword>
<comment type="catalytic activity">
    <reaction evidence="1">
        <text>ATP + protein L-histidine = ADP + protein N-phospho-L-histidine.</text>
        <dbReference type="EC" id="2.7.13.3"/>
    </reaction>
</comment>
<dbReference type="Pfam" id="PF02518">
    <property type="entry name" value="HATPase_c"/>
    <property type="match status" value="1"/>
</dbReference>
<name>A0AAC9KA83_9PROT</name>
<evidence type="ECO:0000313" key="11">
    <source>
        <dbReference type="EMBL" id="APH54009.1"/>
    </source>
</evidence>
<evidence type="ECO:0000256" key="6">
    <source>
        <dbReference type="ARBA" id="ARBA00022777"/>
    </source>
</evidence>
<sequence>MRRIVQNKACSADGQLHLFSFRRLWLSMRGSFRIRLIGLVLLAVAPVFLRAVSIEWSNYRHSSYHAELAALDDVTEYQHSFLRQINGTQEVLKTLSPAVLEFVQHDIACSTLLETVRALKKGSILWLAVFQPGRGNLCDSVTEDQPPPSQSLLDGMIKNEFVPAYEEKNSPQNARQWHVIIRYALAGQNGGPWLLSNMHLHIAPRFADAHVWLIHKGKWAAGDPENGLPRSVPLLSLHDRQNTVFSDVSWSGEHFAYGYVPLADQTGFLLGLSEEKNELAAYRAFMSRVGEFLLLVLCGLLAVWIATDLSVTRPLRRFTHRVMQWRTMAIEDASKDVSLPSELRALSDTFDQAVIAVRQRENELTTVHKQQELLMMEIHHRVKNNLQIIASLLNLQSSRIRLPQAKAEFQSARDRVRALATLHRHLYTQGELQAINMRSFLNELCEQLFQAFGEVPGERIILHIEAPEVRMTSDQAVPLALIVTEVVSNAVKYAFPDQRKGSVMVRLTVENDDVCLVIQDDGVGLNTAPIKAEADMRDGLGRQLIKGFSRQLGAALDVSADNGTRYELRVRLRNHGRRPSASEEADLSVEDDESQG</sequence>
<dbReference type="Pfam" id="PF07568">
    <property type="entry name" value="HisKA_2"/>
    <property type="match status" value="1"/>
</dbReference>
<accession>A0AAC9KA83</accession>
<evidence type="ECO:0000256" key="2">
    <source>
        <dbReference type="ARBA" id="ARBA00012438"/>
    </source>
</evidence>
<evidence type="ECO:0000256" key="1">
    <source>
        <dbReference type="ARBA" id="ARBA00000085"/>
    </source>
</evidence>
<keyword evidence="9" id="KW-0472">Membrane</keyword>
<evidence type="ECO:0000256" key="3">
    <source>
        <dbReference type="ARBA" id="ARBA00022553"/>
    </source>
</evidence>
<proteinExistence type="predicted"/>
<dbReference type="Gene3D" id="3.30.565.10">
    <property type="entry name" value="Histidine kinase-like ATPase, C-terminal domain"/>
    <property type="match status" value="1"/>
</dbReference>
<gene>
    <name evidence="11" type="ORF">GbCGDNIH9_0757</name>
</gene>
<keyword evidence="4 11" id="KW-0808">Transferase</keyword>
<dbReference type="EC" id="2.7.13.3" evidence="2"/>
<dbReference type="InterPro" id="IPR005467">
    <property type="entry name" value="His_kinase_dom"/>
</dbReference>
<feature type="compositionally biased region" description="Acidic residues" evidence="8">
    <location>
        <begin position="583"/>
        <end position="596"/>
    </location>
</feature>
<organism evidence="11 12">
    <name type="scientific">Granulibacter bethesdensis</name>
    <dbReference type="NCBI Taxonomy" id="364410"/>
    <lineage>
        <taxon>Bacteria</taxon>
        <taxon>Pseudomonadati</taxon>
        <taxon>Pseudomonadota</taxon>
        <taxon>Alphaproteobacteria</taxon>
        <taxon>Acetobacterales</taxon>
        <taxon>Acetobacteraceae</taxon>
        <taxon>Granulibacter</taxon>
    </lineage>
</organism>
<evidence type="ECO:0000256" key="4">
    <source>
        <dbReference type="ARBA" id="ARBA00022679"/>
    </source>
</evidence>
<feature type="domain" description="Histidine kinase" evidence="10">
    <location>
        <begin position="377"/>
        <end position="574"/>
    </location>
</feature>
<feature type="transmembrane region" description="Helical" evidence="9">
    <location>
        <begin position="32"/>
        <end position="52"/>
    </location>
</feature>
<evidence type="ECO:0000256" key="5">
    <source>
        <dbReference type="ARBA" id="ARBA00022741"/>
    </source>
</evidence>
<dbReference type="InterPro" id="IPR003594">
    <property type="entry name" value="HATPase_dom"/>
</dbReference>
<keyword evidence="5" id="KW-0547">Nucleotide-binding</keyword>
<keyword evidence="9" id="KW-0812">Transmembrane</keyword>
<dbReference type="GO" id="GO:0005524">
    <property type="term" value="F:ATP binding"/>
    <property type="evidence" value="ECO:0007669"/>
    <property type="project" value="UniProtKB-KW"/>
</dbReference>
<dbReference type="PANTHER" id="PTHR41523:SF8">
    <property type="entry name" value="ETHYLENE RESPONSE SENSOR PROTEIN"/>
    <property type="match status" value="1"/>
</dbReference>
<evidence type="ECO:0000256" key="9">
    <source>
        <dbReference type="SAM" id="Phobius"/>
    </source>
</evidence>
<dbReference type="SUPFAM" id="SSF55874">
    <property type="entry name" value="ATPase domain of HSP90 chaperone/DNA topoisomerase II/histidine kinase"/>
    <property type="match status" value="1"/>
</dbReference>
<dbReference type="InterPro" id="IPR036890">
    <property type="entry name" value="HATPase_C_sf"/>
</dbReference>
<dbReference type="GO" id="GO:0004673">
    <property type="term" value="F:protein histidine kinase activity"/>
    <property type="evidence" value="ECO:0007669"/>
    <property type="project" value="UniProtKB-EC"/>
</dbReference>
<dbReference type="Proteomes" id="UP000182373">
    <property type="component" value="Chromosome"/>
</dbReference>
<dbReference type="AlphaFoldDB" id="A0AAC9KA83"/>
<evidence type="ECO:0000256" key="8">
    <source>
        <dbReference type="SAM" id="MobiDB-lite"/>
    </source>
</evidence>
<keyword evidence="3" id="KW-0597">Phosphoprotein</keyword>